<sequence length="52" mass="5796">MPALKIGTTVKLPYPYLGITGTAIAYYPAKNQYLVRFGTNQQLYFGPDDLIV</sequence>
<organism evidence="1 2">
    <name type="scientific">Lactiplantibacillus paraplantarum</name>
    <dbReference type="NCBI Taxonomy" id="60520"/>
    <lineage>
        <taxon>Bacteria</taxon>
        <taxon>Bacillati</taxon>
        <taxon>Bacillota</taxon>
        <taxon>Bacilli</taxon>
        <taxon>Lactobacillales</taxon>
        <taxon>Lactobacillaceae</taxon>
        <taxon>Lactiplantibacillus</taxon>
    </lineage>
</organism>
<comment type="caution">
    <text evidence="1">The sequence shown here is derived from an EMBL/GenBank/DDBJ whole genome shotgun (WGS) entry which is preliminary data.</text>
</comment>
<name>A0A4Q9Y284_9LACO</name>
<proteinExistence type="predicted"/>
<reference evidence="1 2" key="1">
    <citation type="submission" date="2019-01" db="EMBL/GenBank/DDBJ databases">
        <title>Draft genome sequence of Lactobacillus paraplantarum OSY-TC318, a Producer of the novel lantibiotic Paraplantaracin TC318.</title>
        <authorList>
            <person name="Hussein W.E."/>
            <person name="Huang E."/>
            <person name="Yousef A.E."/>
        </authorList>
    </citation>
    <scope>NUCLEOTIDE SEQUENCE [LARGE SCALE GENOMIC DNA]</scope>
    <source>
        <strain evidence="1 2">OSY-TC318</strain>
    </source>
</reference>
<dbReference type="AlphaFoldDB" id="A0A4Q9Y284"/>
<evidence type="ECO:0000313" key="2">
    <source>
        <dbReference type="Proteomes" id="UP000292648"/>
    </source>
</evidence>
<protein>
    <submittedName>
        <fullName evidence="1">Uncharacterized protein</fullName>
    </submittedName>
</protein>
<accession>A0A4Q9Y284</accession>
<gene>
    <name evidence="1" type="ORF">EUZ87_05705</name>
</gene>
<dbReference type="EMBL" id="SEHH01000045">
    <property type="protein sequence ID" value="TBX45851.1"/>
    <property type="molecule type" value="Genomic_DNA"/>
</dbReference>
<evidence type="ECO:0000313" key="1">
    <source>
        <dbReference type="EMBL" id="TBX45851.1"/>
    </source>
</evidence>
<dbReference type="Proteomes" id="UP000292648">
    <property type="component" value="Unassembled WGS sequence"/>
</dbReference>